<evidence type="ECO:0000256" key="7">
    <source>
        <dbReference type="ARBA" id="ARBA00023163"/>
    </source>
</evidence>
<organism evidence="11 12">
    <name type="scientific">Paenibacillus cookii</name>
    <dbReference type="NCBI Taxonomy" id="157839"/>
    <lineage>
        <taxon>Bacteria</taxon>
        <taxon>Bacillati</taxon>
        <taxon>Bacillota</taxon>
        <taxon>Bacilli</taxon>
        <taxon>Bacillales</taxon>
        <taxon>Paenibacillaceae</taxon>
        <taxon>Paenibacillus</taxon>
    </lineage>
</organism>
<dbReference type="SUPFAM" id="SSF46689">
    <property type="entry name" value="Homeodomain-like"/>
    <property type="match status" value="1"/>
</dbReference>
<comment type="subcellular location">
    <subcellularLocation>
        <location evidence="1">Cytoplasm</location>
    </subcellularLocation>
</comment>
<dbReference type="Gene3D" id="3.40.50.2300">
    <property type="match status" value="1"/>
</dbReference>
<feature type="domain" description="HTH araC/xylS-type" evidence="9">
    <location>
        <begin position="414"/>
        <end position="512"/>
    </location>
</feature>
<name>A0ABQ4LZ08_9BACL</name>
<evidence type="ECO:0000256" key="4">
    <source>
        <dbReference type="ARBA" id="ARBA00023012"/>
    </source>
</evidence>
<evidence type="ECO:0000256" key="2">
    <source>
        <dbReference type="ARBA" id="ARBA00022490"/>
    </source>
</evidence>
<evidence type="ECO:0000259" key="9">
    <source>
        <dbReference type="PROSITE" id="PS01124"/>
    </source>
</evidence>
<dbReference type="Proteomes" id="UP000680638">
    <property type="component" value="Unassembled WGS sequence"/>
</dbReference>
<keyword evidence="12" id="KW-1185">Reference proteome</keyword>
<evidence type="ECO:0000256" key="5">
    <source>
        <dbReference type="ARBA" id="ARBA00023015"/>
    </source>
</evidence>
<dbReference type="Pfam" id="PF12833">
    <property type="entry name" value="HTH_18"/>
    <property type="match status" value="1"/>
</dbReference>
<dbReference type="PANTHER" id="PTHR42713:SF3">
    <property type="entry name" value="TRANSCRIPTIONAL REGULATORY PROTEIN HPTR"/>
    <property type="match status" value="1"/>
</dbReference>
<dbReference type="SMART" id="SM00342">
    <property type="entry name" value="HTH_ARAC"/>
    <property type="match status" value="1"/>
</dbReference>
<gene>
    <name evidence="11" type="ORF">J21TS3_27870</name>
</gene>
<dbReference type="RefSeq" id="WP_212950337.1">
    <property type="nucleotide sequence ID" value="NZ_BORW01000013.1"/>
</dbReference>
<dbReference type="InterPro" id="IPR011006">
    <property type="entry name" value="CheY-like_superfamily"/>
</dbReference>
<dbReference type="PROSITE" id="PS01124">
    <property type="entry name" value="HTH_ARAC_FAMILY_2"/>
    <property type="match status" value="1"/>
</dbReference>
<dbReference type="InterPro" id="IPR001789">
    <property type="entry name" value="Sig_transdc_resp-reg_receiver"/>
</dbReference>
<dbReference type="SUPFAM" id="SSF52172">
    <property type="entry name" value="CheY-like"/>
    <property type="match status" value="1"/>
</dbReference>
<dbReference type="InterPro" id="IPR051552">
    <property type="entry name" value="HptR"/>
</dbReference>
<evidence type="ECO:0000256" key="1">
    <source>
        <dbReference type="ARBA" id="ARBA00004496"/>
    </source>
</evidence>
<sequence>MRYKVLLIDDEPGALEGMMLWIDWERLGFEICGTSGNGADGLSKIKELKPDLVVTDIHMPLMDGLEMIGAWQKDGDRSVMFVIVSGYSEFEYARRAMRYGINHFLLKPIEEEVAEKELETVYRELCREHEKRSINLIAAHEKTVCLLKKAAMDEPLSEGDLDALQRLSAAKAAWNFCLVQCDPPAYARMRETAAALLREREAMYLIDIDTHSFGIVYGYAPFRGAEDEAFRILERLSEACASSRVFMATGMETGTLMELGRCCKTAKEAVLFNFYDTAYGRIRTYDSVKDQTFRYHYDQVRLIDRMTGALNVLDAPGFAEAVASAGQSFRNEWVEPEIVKKFVIHLMYQMMDYWKELGTEQSESLLEACRPLPFGMSDAVIHHDDLMDSLLACGRGTIELLAREQAQKSQGIIQEINEYIRAHFREPLTIRKLSEVFFLHPVYLGQLLIRKNGIGFNELIHDLRIEEAAALLKQGKLKNSEIAESVGYANYGQFLKHFEKRMGMSPNEFKTKT</sequence>
<keyword evidence="3 8" id="KW-0597">Phosphoprotein</keyword>
<keyword evidence="6" id="KW-0238">DNA-binding</keyword>
<dbReference type="EMBL" id="BORW01000013">
    <property type="protein sequence ID" value="GIO67966.1"/>
    <property type="molecule type" value="Genomic_DNA"/>
</dbReference>
<evidence type="ECO:0000313" key="11">
    <source>
        <dbReference type="EMBL" id="GIO67966.1"/>
    </source>
</evidence>
<dbReference type="Gene3D" id="1.10.10.60">
    <property type="entry name" value="Homeodomain-like"/>
    <property type="match status" value="2"/>
</dbReference>
<dbReference type="CDD" id="cd17536">
    <property type="entry name" value="REC_YesN-like"/>
    <property type="match status" value="1"/>
</dbReference>
<feature type="modified residue" description="4-aspartylphosphate" evidence="8">
    <location>
        <position position="56"/>
    </location>
</feature>
<feature type="domain" description="Response regulatory" evidence="10">
    <location>
        <begin position="4"/>
        <end position="122"/>
    </location>
</feature>
<evidence type="ECO:0000256" key="6">
    <source>
        <dbReference type="ARBA" id="ARBA00023125"/>
    </source>
</evidence>
<evidence type="ECO:0000256" key="8">
    <source>
        <dbReference type="PROSITE-ProRule" id="PRU00169"/>
    </source>
</evidence>
<dbReference type="PROSITE" id="PS50110">
    <property type="entry name" value="RESPONSE_REGULATORY"/>
    <property type="match status" value="1"/>
</dbReference>
<dbReference type="Pfam" id="PF00072">
    <property type="entry name" value="Response_reg"/>
    <property type="match status" value="1"/>
</dbReference>
<dbReference type="PANTHER" id="PTHR42713">
    <property type="entry name" value="HISTIDINE KINASE-RELATED"/>
    <property type="match status" value="1"/>
</dbReference>
<accession>A0ABQ4LZ08</accession>
<dbReference type="InterPro" id="IPR018060">
    <property type="entry name" value="HTH_AraC"/>
</dbReference>
<dbReference type="SMART" id="SM00448">
    <property type="entry name" value="REC"/>
    <property type="match status" value="1"/>
</dbReference>
<keyword evidence="7" id="KW-0804">Transcription</keyword>
<evidence type="ECO:0008006" key="13">
    <source>
        <dbReference type="Google" id="ProtNLM"/>
    </source>
</evidence>
<proteinExistence type="predicted"/>
<keyword evidence="5" id="KW-0805">Transcription regulation</keyword>
<evidence type="ECO:0000313" key="12">
    <source>
        <dbReference type="Proteomes" id="UP000680638"/>
    </source>
</evidence>
<evidence type="ECO:0000259" key="10">
    <source>
        <dbReference type="PROSITE" id="PS50110"/>
    </source>
</evidence>
<reference evidence="11 12" key="1">
    <citation type="submission" date="2021-03" db="EMBL/GenBank/DDBJ databases">
        <title>Antimicrobial resistance genes in bacteria isolated from Japanese honey, and their potential for conferring macrolide and lincosamide resistance in the American foulbrood pathogen Paenibacillus larvae.</title>
        <authorList>
            <person name="Okamoto M."/>
            <person name="Kumagai M."/>
            <person name="Kanamori H."/>
            <person name="Takamatsu D."/>
        </authorList>
    </citation>
    <scope>NUCLEOTIDE SEQUENCE [LARGE SCALE GENOMIC DNA]</scope>
    <source>
        <strain evidence="11 12">J21TS3</strain>
    </source>
</reference>
<keyword evidence="2" id="KW-0963">Cytoplasm</keyword>
<dbReference type="InterPro" id="IPR009057">
    <property type="entry name" value="Homeodomain-like_sf"/>
</dbReference>
<keyword evidence="4" id="KW-0902">Two-component regulatory system</keyword>
<protein>
    <recommendedName>
        <fullName evidence="13">Response regulator</fullName>
    </recommendedName>
</protein>
<evidence type="ECO:0000256" key="3">
    <source>
        <dbReference type="ARBA" id="ARBA00022553"/>
    </source>
</evidence>
<comment type="caution">
    <text evidence="11">The sequence shown here is derived from an EMBL/GenBank/DDBJ whole genome shotgun (WGS) entry which is preliminary data.</text>
</comment>